<accession>A0A939QCA4</accession>
<dbReference type="AlphaFoldDB" id="A0A939QCA4"/>
<evidence type="ECO:0000313" key="3">
    <source>
        <dbReference type="Proteomes" id="UP000668403"/>
    </source>
</evidence>
<protein>
    <submittedName>
        <fullName evidence="2">Class I SAM-dependent methyltransferase</fullName>
    </submittedName>
</protein>
<proteinExistence type="predicted"/>
<dbReference type="Proteomes" id="UP000668403">
    <property type="component" value="Unassembled WGS sequence"/>
</dbReference>
<dbReference type="EMBL" id="JAGFBF010000001">
    <property type="protein sequence ID" value="MBO2988488.1"/>
    <property type="molecule type" value="Genomic_DNA"/>
</dbReference>
<dbReference type="Pfam" id="PF13649">
    <property type="entry name" value="Methyltransf_25"/>
    <property type="match status" value="1"/>
</dbReference>
<dbReference type="InterPro" id="IPR029063">
    <property type="entry name" value="SAM-dependent_MTases_sf"/>
</dbReference>
<organism evidence="2 3">
    <name type="scientific">Leucobacter tardus</name>
    <dbReference type="NCBI Taxonomy" id="501483"/>
    <lineage>
        <taxon>Bacteria</taxon>
        <taxon>Bacillati</taxon>
        <taxon>Actinomycetota</taxon>
        <taxon>Actinomycetes</taxon>
        <taxon>Micrococcales</taxon>
        <taxon>Microbacteriaceae</taxon>
        <taxon>Leucobacter</taxon>
    </lineage>
</organism>
<keyword evidence="3" id="KW-1185">Reference proteome</keyword>
<sequence length="207" mass="22243">MIPETAAFAYTRRAGEYTRLLGAMDATAALDRARVCAWAAELDGVVLDVGCGPGHWTGWLDGLRDAGRLPRVTSVAGVDPAVPFVAHAERQHPHLGFHHAVAEQLPFADGTIGGILAWYSLIHTAPERLDDALAEFARVLTSDGGLCIGFFTGPRIAQFEHAVTPAITWPVEALADRVERAGFAVLSTRTRHDPGARPHGDLVARLR</sequence>
<dbReference type="Gene3D" id="3.40.50.150">
    <property type="entry name" value="Vaccinia Virus protein VP39"/>
    <property type="match status" value="1"/>
</dbReference>
<dbReference type="RefSeq" id="WP_208235885.1">
    <property type="nucleotide sequence ID" value="NZ_BAAAQU010000001.1"/>
</dbReference>
<dbReference type="GO" id="GO:0008168">
    <property type="term" value="F:methyltransferase activity"/>
    <property type="evidence" value="ECO:0007669"/>
    <property type="project" value="UniProtKB-KW"/>
</dbReference>
<keyword evidence="2" id="KW-0808">Transferase</keyword>
<dbReference type="GO" id="GO:0032259">
    <property type="term" value="P:methylation"/>
    <property type="evidence" value="ECO:0007669"/>
    <property type="project" value="UniProtKB-KW"/>
</dbReference>
<dbReference type="CDD" id="cd02440">
    <property type="entry name" value="AdoMet_MTases"/>
    <property type="match status" value="1"/>
</dbReference>
<keyword evidence="2" id="KW-0489">Methyltransferase</keyword>
<dbReference type="SUPFAM" id="SSF53335">
    <property type="entry name" value="S-adenosyl-L-methionine-dependent methyltransferases"/>
    <property type="match status" value="1"/>
</dbReference>
<reference evidence="2" key="1">
    <citation type="submission" date="2021-03" db="EMBL/GenBank/DDBJ databases">
        <title>Leucobacter chromiisoli sp. nov., isolated from chromium-containing soil of chemical plant.</title>
        <authorList>
            <person name="Xu Z."/>
        </authorList>
    </citation>
    <scope>NUCLEOTIDE SEQUENCE</scope>
    <source>
        <strain evidence="2">K 70/01</strain>
    </source>
</reference>
<name>A0A939QCA4_9MICO</name>
<evidence type="ECO:0000259" key="1">
    <source>
        <dbReference type="Pfam" id="PF13649"/>
    </source>
</evidence>
<comment type="caution">
    <text evidence="2">The sequence shown here is derived from an EMBL/GenBank/DDBJ whole genome shotgun (WGS) entry which is preliminary data.</text>
</comment>
<evidence type="ECO:0000313" key="2">
    <source>
        <dbReference type="EMBL" id="MBO2988488.1"/>
    </source>
</evidence>
<dbReference type="InterPro" id="IPR041698">
    <property type="entry name" value="Methyltransf_25"/>
</dbReference>
<gene>
    <name evidence="2" type="ORF">J4H85_00550</name>
</gene>
<feature type="domain" description="Methyltransferase" evidence="1">
    <location>
        <begin position="46"/>
        <end position="144"/>
    </location>
</feature>